<dbReference type="InterPro" id="IPR002880">
    <property type="entry name" value="Pyrv_Fd/Flavodoxin_OxRdtase_N"/>
</dbReference>
<dbReference type="AlphaFoldDB" id="E6V4L5"/>
<organism evidence="4 5">
    <name type="scientific">Variovorax paradoxus (strain EPS)</name>
    <dbReference type="NCBI Taxonomy" id="595537"/>
    <lineage>
        <taxon>Bacteria</taxon>
        <taxon>Pseudomonadati</taxon>
        <taxon>Pseudomonadota</taxon>
        <taxon>Betaproteobacteria</taxon>
        <taxon>Burkholderiales</taxon>
        <taxon>Comamonadaceae</taxon>
        <taxon>Variovorax</taxon>
    </lineage>
</organism>
<keyword evidence="1" id="KW-0479">Metal-binding</keyword>
<dbReference type="RefSeq" id="WP_013540095.1">
    <property type="nucleotide sequence ID" value="NC_014931.1"/>
</dbReference>
<dbReference type="PROSITE" id="PS51379">
    <property type="entry name" value="4FE4S_FER_2"/>
    <property type="match status" value="1"/>
</dbReference>
<dbReference type="PANTHER" id="PTHR43710:SF5">
    <property type="entry name" value="INDOLEPYRUVATE FERREDOXIN OXIDOREDUCTASE ALPHA SUBUNIT"/>
    <property type="match status" value="1"/>
</dbReference>
<dbReference type="OrthoDB" id="9804603at2"/>
<dbReference type="Gene3D" id="3.40.50.970">
    <property type="match status" value="2"/>
</dbReference>
<dbReference type="SUPFAM" id="SSF52518">
    <property type="entry name" value="Thiamin diphosphate-binding fold (THDP-binding)"/>
    <property type="match status" value="2"/>
</dbReference>
<dbReference type="PANTHER" id="PTHR43710">
    <property type="entry name" value="2-HYDROXYACYL-COA LYASE"/>
    <property type="match status" value="1"/>
</dbReference>
<evidence type="ECO:0000256" key="1">
    <source>
        <dbReference type="ARBA" id="ARBA00022723"/>
    </source>
</evidence>
<dbReference type="CDD" id="cd07034">
    <property type="entry name" value="TPP_PYR_PFOR_IOR-alpha_like"/>
    <property type="match status" value="1"/>
</dbReference>
<reference evidence="5" key="1">
    <citation type="submission" date="2010-12" db="EMBL/GenBank/DDBJ databases">
        <title>Complete sequence of Variovorax paradoxus EPS.</title>
        <authorList>
            <consortium name="US DOE Joint Genome Institute"/>
            <person name="Lucas S."/>
            <person name="Copeland A."/>
            <person name="Lapidus A."/>
            <person name="Cheng J.-F."/>
            <person name="Goodwin L."/>
            <person name="Pitluck S."/>
            <person name="Teshima H."/>
            <person name="Detter J.C."/>
            <person name="Han C."/>
            <person name="Tapia R."/>
            <person name="Land M."/>
            <person name="Hauser L."/>
            <person name="Kyrpides N."/>
            <person name="Ivanova N."/>
            <person name="Ovchinnikova G."/>
            <person name="Orwin P."/>
            <person name="Han J.-I.G."/>
            <person name="Woyke T."/>
        </authorList>
    </citation>
    <scope>NUCLEOTIDE SEQUENCE [LARGE SCALE GENOMIC DNA]</scope>
    <source>
        <strain evidence="5">EPS</strain>
    </source>
</reference>
<evidence type="ECO:0000259" key="3">
    <source>
        <dbReference type="PROSITE" id="PS51379"/>
    </source>
</evidence>
<dbReference type="HOGENOM" id="CLU_017727_0_0_4"/>
<name>E6V4L5_VARPE</name>
<dbReference type="GO" id="GO:0043805">
    <property type="term" value="F:indolepyruvate ferredoxin oxidoreductase activity"/>
    <property type="evidence" value="ECO:0007669"/>
    <property type="project" value="UniProtKB-EC"/>
</dbReference>
<dbReference type="Proteomes" id="UP000008917">
    <property type="component" value="Chromosome"/>
</dbReference>
<evidence type="ECO:0000256" key="2">
    <source>
        <dbReference type="ARBA" id="ARBA00023002"/>
    </source>
</evidence>
<sequence>MAERSFVEEVKKLRLSGGDVFRGEGILAVTKALLESGVSYVAGYQGAPISHLMDVLADAQDILAEQGIRFENSASEATAAATLAASVNYPLRGAVTFKATVGTNVASDALANLASGGVTGGALIIVGEDYGEGSSIMQERSHAFAMKSQIWLLDPRPNLPSIVDAVKTGFDLSEASNTPVMLQLRIRACHVHGHFIAGDNKRAKFTLQEALENPQRDVSRIVLPPASFVHEQEKVKDRWPAAVRFIEERRLNEFFSEDADDIGIIVQGGSYNTLLRALERLDLADVYGNTKVPLYVMNVAYPVIESEVIRFCEGKRAVLIVEEGQPNFVEQNLATILRQAGSTTALHGKDMLPVAGEYTSSELLKGARAFCERYERLAPLPVPVPVRKVIPLKEVAAIGVDAALEPAIPSSALGDVVHARPPGFCTGCPERPIFSAMKLVERELGAHHVSADIGCHLFSILPPFNIGNTTMGYGLGGAGAAALNAPAGKRAISMMGDGGFWHNGLTSGVANAVFNKSDNLTIVVDNNYTSATGGQDILSSNAVNKTRSTGHEIERAVRGVGVEWVKTLRRTYDVAGMRDALKEALTTTKKGPKVLIAQSECMLNKQRREKPLVRKAIADGKRMVREKFGVDSDTCTGDHSCIRLSGCPSLSIKPNPDPLRTDPVAAVLDSCVGCGVCGEVSHAAVLCPSFYKAQIVSNPTGWDKLCERVRSAVIGWLQRGEARRRETYAF</sequence>
<dbReference type="Pfam" id="PF02775">
    <property type="entry name" value="TPP_enzyme_C"/>
    <property type="match status" value="1"/>
</dbReference>
<evidence type="ECO:0000313" key="5">
    <source>
        <dbReference type="Proteomes" id="UP000008917"/>
    </source>
</evidence>
<dbReference type="STRING" id="595537.Varpa_1646"/>
<keyword evidence="2 4" id="KW-0560">Oxidoreductase</keyword>
<evidence type="ECO:0000313" key="4">
    <source>
        <dbReference type="EMBL" id="ADU35856.1"/>
    </source>
</evidence>
<dbReference type="KEGG" id="vpe:Varpa_1646"/>
<protein>
    <submittedName>
        <fullName evidence="4">Indolepyruvate ferredoxin oxidoreductase</fullName>
        <ecNumber evidence="4">1.2.7.8</ecNumber>
    </submittedName>
</protein>
<accession>E6V4L5</accession>
<dbReference type="InterPro" id="IPR017896">
    <property type="entry name" value="4Fe4S_Fe-S-bd"/>
</dbReference>
<dbReference type="EMBL" id="CP002417">
    <property type="protein sequence ID" value="ADU35856.1"/>
    <property type="molecule type" value="Genomic_DNA"/>
</dbReference>
<dbReference type="InterPro" id="IPR045025">
    <property type="entry name" value="HACL1-like"/>
</dbReference>
<dbReference type="InterPro" id="IPR011766">
    <property type="entry name" value="TPP_enzyme_TPP-bd"/>
</dbReference>
<keyword evidence="4" id="KW-0670">Pyruvate</keyword>
<dbReference type="EC" id="1.2.7.8" evidence="4"/>
<dbReference type="GO" id="GO:0030976">
    <property type="term" value="F:thiamine pyrophosphate binding"/>
    <property type="evidence" value="ECO:0007669"/>
    <property type="project" value="InterPro"/>
</dbReference>
<dbReference type="InterPro" id="IPR029061">
    <property type="entry name" value="THDP-binding"/>
</dbReference>
<dbReference type="GO" id="GO:0044281">
    <property type="term" value="P:small molecule metabolic process"/>
    <property type="evidence" value="ECO:0007669"/>
    <property type="project" value="UniProtKB-ARBA"/>
</dbReference>
<dbReference type="GO" id="GO:0046872">
    <property type="term" value="F:metal ion binding"/>
    <property type="evidence" value="ECO:0007669"/>
    <property type="project" value="UniProtKB-KW"/>
</dbReference>
<gene>
    <name evidence="4" type="ordered locus">Varpa_1646</name>
</gene>
<reference evidence="4 5" key="2">
    <citation type="journal article" date="2013" name="Genome Announc.">
        <title>Genome of the Root-Associated Plant Growth-Promoting Bacterium Variovorax paradoxus Strain EPS.</title>
        <authorList>
            <person name="Han J.I."/>
            <person name="Spain J.C."/>
            <person name="Leadbetter J.R."/>
            <person name="Ovchinnikova G."/>
            <person name="Goodwin L.A."/>
            <person name="Han C.S."/>
            <person name="Woyke T."/>
            <person name="Davenport K.W."/>
            <person name="Orwin P.M."/>
        </authorList>
    </citation>
    <scope>NUCLEOTIDE SEQUENCE [LARGE SCALE GENOMIC DNA]</scope>
    <source>
        <strain evidence="4 5">EPS</strain>
    </source>
</reference>
<dbReference type="eggNOG" id="COG4231">
    <property type="taxonomic scope" value="Bacteria"/>
</dbReference>
<dbReference type="CDD" id="cd02008">
    <property type="entry name" value="TPP_IOR_alpha"/>
    <property type="match status" value="1"/>
</dbReference>
<proteinExistence type="predicted"/>
<feature type="domain" description="4Fe-4S ferredoxin-type" evidence="3">
    <location>
        <begin position="626"/>
        <end position="657"/>
    </location>
</feature>